<sequence length="173" mass="19725">MQKVVLLLNSWDKVLGGPKGRFPHFSEVSNDLKSSGVSFFGEEEKNEGIIDMKASAQKVTTFYQSRRLLRQAEKDAVERRVVAEMLNNGVDYEEIFEDNLELLDLCKKKLLDYLTSRSLVGVSTVKDVRTLASVKERIRIRAVRALIPSGWGKIRKCMMNKGIQIEEMGDRRS</sequence>
<dbReference type="InterPro" id="IPR002014">
    <property type="entry name" value="VHS_dom"/>
</dbReference>
<dbReference type="PROSITE" id="PS50179">
    <property type="entry name" value="VHS"/>
    <property type="match status" value="1"/>
</dbReference>
<dbReference type="AlphaFoldDB" id="A0AAV1D3M6"/>
<proteinExistence type="predicted"/>
<evidence type="ECO:0000259" key="1">
    <source>
        <dbReference type="PROSITE" id="PS50179"/>
    </source>
</evidence>
<dbReference type="EMBL" id="OX459121">
    <property type="protein sequence ID" value="CAI9102350.1"/>
    <property type="molecule type" value="Genomic_DNA"/>
</dbReference>
<organism evidence="2 3">
    <name type="scientific">Oldenlandia corymbosa var. corymbosa</name>
    <dbReference type="NCBI Taxonomy" id="529605"/>
    <lineage>
        <taxon>Eukaryota</taxon>
        <taxon>Viridiplantae</taxon>
        <taxon>Streptophyta</taxon>
        <taxon>Embryophyta</taxon>
        <taxon>Tracheophyta</taxon>
        <taxon>Spermatophyta</taxon>
        <taxon>Magnoliopsida</taxon>
        <taxon>eudicotyledons</taxon>
        <taxon>Gunneridae</taxon>
        <taxon>Pentapetalae</taxon>
        <taxon>asterids</taxon>
        <taxon>lamiids</taxon>
        <taxon>Gentianales</taxon>
        <taxon>Rubiaceae</taxon>
        <taxon>Rubioideae</taxon>
        <taxon>Spermacoceae</taxon>
        <taxon>Hedyotis-Oldenlandia complex</taxon>
        <taxon>Oldenlandia</taxon>
    </lineage>
</organism>
<dbReference type="GO" id="GO:0035091">
    <property type="term" value="F:phosphatidylinositol binding"/>
    <property type="evidence" value="ECO:0007669"/>
    <property type="project" value="InterPro"/>
</dbReference>
<gene>
    <name evidence="2" type="ORF">OLC1_LOCUS11710</name>
</gene>
<dbReference type="Proteomes" id="UP001161247">
    <property type="component" value="Chromosome 4"/>
</dbReference>
<name>A0AAV1D3M6_OLDCO</name>
<protein>
    <submittedName>
        <fullName evidence="2">OLC1v1000606C1</fullName>
    </submittedName>
</protein>
<reference evidence="2" key="1">
    <citation type="submission" date="2023-03" db="EMBL/GenBank/DDBJ databases">
        <authorList>
            <person name="Julca I."/>
        </authorList>
    </citation>
    <scope>NUCLEOTIDE SEQUENCE</scope>
</reference>
<evidence type="ECO:0000313" key="2">
    <source>
        <dbReference type="EMBL" id="CAI9102350.1"/>
    </source>
</evidence>
<keyword evidence="3" id="KW-1185">Reference proteome</keyword>
<feature type="domain" description="VHS" evidence="1">
    <location>
        <begin position="1"/>
        <end position="40"/>
    </location>
</feature>
<dbReference type="GO" id="GO:0043130">
    <property type="term" value="F:ubiquitin binding"/>
    <property type="evidence" value="ECO:0007669"/>
    <property type="project" value="InterPro"/>
</dbReference>
<accession>A0AAV1D3M6</accession>
<evidence type="ECO:0000313" key="3">
    <source>
        <dbReference type="Proteomes" id="UP001161247"/>
    </source>
</evidence>